<sequence>MCCHWVKACGWKYFHRLLNEGGDRDIVLGELENSGSQRDFGYCRRIRSEEVEGAMQKISRGKASGPDEIPVEFWKEVGRAGLEWLSGLFNVIFRMKKMPEYWRLNLMVPLYKNKGDIQYCNIIGVSSC</sequence>
<protein>
    <submittedName>
        <fullName evidence="2">Uncharacterized protein LOC142163884</fullName>
    </submittedName>
</protein>
<evidence type="ECO:0000313" key="2">
    <source>
        <dbReference type="RefSeq" id="XP_075077138.1"/>
    </source>
</evidence>
<reference evidence="1" key="1">
    <citation type="journal article" date="2014" name="Nat. Commun.">
        <title>The tobacco genome sequence and its comparison with those of tomato and potato.</title>
        <authorList>
            <person name="Sierro N."/>
            <person name="Battey J.N."/>
            <person name="Ouadi S."/>
            <person name="Bakaher N."/>
            <person name="Bovet L."/>
            <person name="Willig A."/>
            <person name="Goepfert S."/>
            <person name="Peitsch M.C."/>
            <person name="Ivanov N.V."/>
        </authorList>
    </citation>
    <scope>NUCLEOTIDE SEQUENCE [LARGE SCALE GENOMIC DNA]</scope>
</reference>
<dbReference type="RefSeq" id="XP_075077138.1">
    <property type="nucleotide sequence ID" value="XM_075221037.1"/>
</dbReference>
<accession>A0AC58RWS1</accession>
<proteinExistence type="predicted"/>
<organism evidence="1 2">
    <name type="scientific">Nicotiana tabacum</name>
    <name type="common">Common tobacco</name>
    <dbReference type="NCBI Taxonomy" id="4097"/>
    <lineage>
        <taxon>Eukaryota</taxon>
        <taxon>Viridiplantae</taxon>
        <taxon>Streptophyta</taxon>
        <taxon>Embryophyta</taxon>
        <taxon>Tracheophyta</taxon>
        <taxon>Spermatophyta</taxon>
        <taxon>Magnoliopsida</taxon>
        <taxon>eudicotyledons</taxon>
        <taxon>Gunneridae</taxon>
        <taxon>Pentapetalae</taxon>
        <taxon>asterids</taxon>
        <taxon>lamiids</taxon>
        <taxon>Solanales</taxon>
        <taxon>Solanaceae</taxon>
        <taxon>Nicotianoideae</taxon>
        <taxon>Nicotianeae</taxon>
        <taxon>Nicotiana</taxon>
    </lineage>
</organism>
<gene>
    <name evidence="2" type="primary">LOC142163884</name>
</gene>
<keyword evidence="1" id="KW-1185">Reference proteome</keyword>
<evidence type="ECO:0000313" key="1">
    <source>
        <dbReference type="Proteomes" id="UP000790787"/>
    </source>
</evidence>
<name>A0AC58RWS1_TOBAC</name>
<reference evidence="2" key="2">
    <citation type="submission" date="2025-08" db="UniProtKB">
        <authorList>
            <consortium name="RefSeq"/>
        </authorList>
    </citation>
    <scope>IDENTIFICATION</scope>
    <source>
        <tissue evidence="2">Leaf</tissue>
    </source>
</reference>
<dbReference type="Proteomes" id="UP000790787">
    <property type="component" value="Chromosome 9"/>
</dbReference>